<dbReference type="PRINTS" id="PR00297">
    <property type="entry name" value="CHAPERONIN10"/>
</dbReference>
<proteinExistence type="predicted"/>
<dbReference type="GO" id="GO:0044183">
    <property type="term" value="F:protein folding chaperone"/>
    <property type="evidence" value="ECO:0007669"/>
    <property type="project" value="InterPro"/>
</dbReference>
<dbReference type="SMART" id="SM00883">
    <property type="entry name" value="Cpn10"/>
    <property type="match status" value="1"/>
</dbReference>
<dbReference type="Pfam" id="PF00166">
    <property type="entry name" value="Cpn10"/>
    <property type="match status" value="1"/>
</dbReference>
<evidence type="ECO:0000313" key="2">
    <source>
        <dbReference type="EMBL" id="DAG97896.1"/>
    </source>
</evidence>
<reference evidence="2" key="1">
    <citation type="journal article" date="2021" name="Proc. Natl. Acad. Sci. U.S.A.">
        <title>A Catalog of Tens of Thousands of Viruses from Human Metagenomes Reveals Hidden Associations with Chronic Diseases.</title>
        <authorList>
            <person name="Tisza M.J."/>
            <person name="Buck C.B."/>
        </authorList>
    </citation>
    <scope>NUCLEOTIDE SEQUENCE</scope>
    <source>
        <strain evidence="2">CtASH1</strain>
    </source>
</reference>
<name>A0A8S5VTZ6_9CAUD</name>
<dbReference type="SUPFAM" id="SSF50129">
    <property type="entry name" value="GroES-like"/>
    <property type="match status" value="1"/>
</dbReference>
<dbReference type="InterPro" id="IPR037124">
    <property type="entry name" value="Chaperonin_GroES_sf"/>
</dbReference>
<dbReference type="InterPro" id="IPR020818">
    <property type="entry name" value="Chaperonin_GroES"/>
</dbReference>
<dbReference type="EMBL" id="BK035393">
    <property type="protein sequence ID" value="DAG97896.1"/>
    <property type="molecule type" value="Genomic_DNA"/>
</dbReference>
<evidence type="ECO:0000256" key="1">
    <source>
        <dbReference type="ARBA" id="ARBA00023186"/>
    </source>
</evidence>
<sequence>MEIKLLGKKILIKLNEVEKQIDGFELVQHNDVDQTAGVVSNVGMGVTEVKVGDKVIVNKFSGIEVLIEGDKFKVVEEHEILIIVR</sequence>
<dbReference type="CDD" id="cd00320">
    <property type="entry name" value="cpn10"/>
    <property type="match status" value="1"/>
</dbReference>
<dbReference type="GO" id="GO:0005524">
    <property type="term" value="F:ATP binding"/>
    <property type="evidence" value="ECO:0007669"/>
    <property type="project" value="InterPro"/>
</dbReference>
<accession>A0A8S5VTZ6</accession>
<dbReference type="InterPro" id="IPR011032">
    <property type="entry name" value="GroES-like_sf"/>
</dbReference>
<protein>
    <submittedName>
        <fullName evidence="2">Co-chaperonin</fullName>
    </submittedName>
</protein>
<organism evidence="2">
    <name type="scientific">Ackermannviridae sp</name>
    <dbReference type="NCBI Taxonomy" id="2831612"/>
    <lineage>
        <taxon>Viruses</taxon>
        <taxon>Duplodnaviria</taxon>
        <taxon>Heunggongvirae</taxon>
        <taxon>Uroviricota</taxon>
        <taxon>Caudoviricetes</taxon>
        <taxon>Pantevenvirales</taxon>
        <taxon>Ackermannviridae</taxon>
    </lineage>
</organism>
<keyword evidence="1" id="KW-0143">Chaperone</keyword>
<dbReference type="Gene3D" id="2.30.33.40">
    <property type="entry name" value="GroES chaperonin"/>
    <property type="match status" value="1"/>
</dbReference>